<protein>
    <submittedName>
        <fullName evidence="8">Cytochrome P450</fullName>
    </submittedName>
</protein>
<dbReference type="PANTHER" id="PTHR24291:SF50">
    <property type="entry name" value="BIFUNCTIONAL ALBAFLAVENONE MONOOXYGENASE_TERPENE SYNTHASE"/>
    <property type="match status" value="1"/>
</dbReference>
<evidence type="ECO:0000313" key="8">
    <source>
        <dbReference type="EMBL" id="EKX40503.1"/>
    </source>
</evidence>
<dbReference type="EnsemblProtists" id="EKX40503">
    <property type="protein sequence ID" value="EKX40503"/>
    <property type="gene ID" value="GUITHDRAFT_88667"/>
</dbReference>
<evidence type="ECO:0000256" key="5">
    <source>
        <dbReference type="ARBA" id="ARBA00023004"/>
    </source>
</evidence>
<dbReference type="InterPro" id="IPR050196">
    <property type="entry name" value="Cytochrome_P450_Monoox"/>
</dbReference>
<keyword evidence="3 7" id="KW-0479">Metal-binding</keyword>
<evidence type="ECO:0000256" key="6">
    <source>
        <dbReference type="ARBA" id="ARBA00023033"/>
    </source>
</evidence>
<evidence type="ECO:0000256" key="7">
    <source>
        <dbReference type="PIRSR" id="PIRSR602403-1"/>
    </source>
</evidence>
<sequence length="534" mass="60991">MLDSYVLSLFSPDHLWLLGVLPVLFFVAQLTFKEVYLSFKCRHIPCPSGRIPFLGHALKLLQGNVWDTFRALSAEHGNFFRMHVLGRVYIVMADPAFARHVLQTKAKNYRKDPGTYKVFDCLLGTGIVTSEGERWHRLRRELAPTFKLEILEEVASAALEITRNLFQTLDAAAESGAAVDMAEIFRKLTLQVISLAVLGVEPAESDREISNLYLPIIDECNDRIWYPYRMYLPTNAWWRHRSLVKQLNDYLVAKINDRWQSMANAKEKNSPKYILDRILSGMTCQFFQKDGIQDLRDGLKTFLFAGHDTTACMLTWTLWEVMKSEQTRQKLYNESKSLFPKDDTRPSYDELQNSLPFTFNVLRETLRLHPPVPVITREVVQPDVVGDVSIPQGAVALICMDGIHKRQDLWPNVHVLDTPSPQLGLGEGVDPWAFLPFINGPRNCLGQHFSLLESRIVLGLLFSRYKFSPAQGQDDKSHPYKIPITPVNGMWVSGASTTCVFNQHLQVLPCDEDLSVWTPFVFLLLNCFWSLCHG</sequence>
<accession>L1IW62</accession>
<dbReference type="PRINTS" id="PR00385">
    <property type="entry name" value="P450"/>
</dbReference>
<dbReference type="InterPro" id="IPR002403">
    <property type="entry name" value="Cyt_P450_E_grp-IV"/>
</dbReference>
<dbReference type="GeneID" id="17297194"/>
<dbReference type="KEGG" id="gtt:GUITHDRAFT_88667"/>
<keyword evidence="2 7" id="KW-0349">Heme</keyword>
<evidence type="ECO:0000256" key="2">
    <source>
        <dbReference type="ARBA" id="ARBA00022617"/>
    </source>
</evidence>
<keyword evidence="5 7" id="KW-0408">Iron</keyword>
<dbReference type="HOGENOM" id="CLU_001570_5_1_1"/>
<dbReference type="SUPFAM" id="SSF48264">
    <property type="entry name" value="Cytochrome P450"/>
    <property type="match status" value="1"/>
</dbReference>
<keyword evidence="10" id="KW-1185">Reference proteome</keyword>
<reference evidence="10" key="2">
    <citation type="submission" date="2012-11" db="EMBL/GenBank/DDBJ databases">
        <authorList>
            <person name="Kuo A."/>
            <person name="Curtis B.A."/>
            <person name="Tanifuji G."/>
            <person name="Burki F."/>
            <person name="Gruber A."/>
            <person name="Irimia M."/>
            <person name="Maruyama S."/>
            <person name="Arias M.C."/>
            <person name="Ball S.G."/>
            <person name="Gile G.H."/>
            <person name="Hirakawa Y."/>
            <person name="Hopkins J.F."/>
            <person name="Rensing S.A."/>
            <person name="Schmutz J."/>
            <person name="Symeonidi A."/>
            <person name="Elias M."/>
            <person name="Eveleigh R.J."/>
            <person name="Herman E.K."/>
            <person name="Klute M.J."/>
            <person name="Nakayama T."/>
            <person name="Obornik M."/>
            <person name="Reyes-Prieto A."/>
            <person name="Armbrust E.V."/>
            <person name="Aves S.J."/>
            <person name="Beiko R.G."/>
            <person name="Coutinho P."/>
            <person name="Dacks J.B."/>
            <person name="Durnford D.G."/>
            <person name="Fast N.M."/>
            <person name="Green B.R."/>
            <person name="Grisdale C."/>
            <person name="Hempe F."/>
            <person name="Henrissat B."/>
            <person name="Hoppner M.P."/>
            <person name="Ishida K.-I."/>
            <person name="Kim E."/>
            <person name="Koreny L."/>
            <person name="Kroth P.G."/>
            <person name="Liu Y."/>
            <person name="Malik S.-B."/>
            <person name="Maier U.G."/>
            <person name="McRose D."/>
            <person name="Mock T."/>
            <person name="Neilson J.A."/>
            <person name="Onodera N.T."/>
            <person name="Poole A.M."/>
            <person name="Pritham E.J."/>
            <person name="Richards T.A."/>
            <person name="Rocap G."/>
            <person name="Roy S.W."/>
            <person name="Sarai C."/>
            <person name="Schaack S."/>
            <person name="Shirato S."/>
            <person name="Slamovits C.H."/>
            <person name="Spencer D.F."/>
            <person name="Suzuki S."/>
            <person name="Worden A.Z."/>
            <person name="Zauner S."/>
            <person name="Barry K."/>
            <person name="Bell C."/>
            <person name="Bharti A.K."/>
            <person name="Crow J.A."/>
            <person name="Grimwood J."/>
            <person name="Kramer R."/>
            <person name="Lindquist E."/>
            <person name="Lucas S."/>
            <person name="Salamov A."/>
            <person name="McFadden G.I."/>
            <person name="Lane C.E."/>
            <person name="Keeling P.J."/>
            <person name="Gray M.W."/>
            <person name="Grigoriev I.V."/>
            <person name="Archibald J.M."/>
        </authorList>
    </citation>
    <scope>NUCLEOTIDE SEQUENCE</scope>
    <source>
        <strain evidence="10">CCMP2712</strain>
    </source>
</reference>
<feature type="binding site" description="axial binding residue" evidence="7">
    <location>
        <position position="444"/>
    </location>
    <ligand>
        <name>heme</name>
        <dbReference type="ChEBI" id="CHEBI:30413"/>
    </ligand>
    <ligandPart>
        <name>Fe</name>
        <dbReference type="ChEBI" id="CHEBI:18248"/>
    </ligandPart>
</feature>
<dbReference type="GO" id="GO:0005506">
    <property type="term" value="F:iron ion binding"/>
    <property type="evidence" value="ECO:0007669"/>
    <property type="project" value="InterPro"/>
</dbReference>
<keyword evidence="6" id="KW-0503">Monooxygenase</keyword>
<reference evidence="8 10" key="1">
    <citation type="journal article" date="2012" name="Nature">
        <title>Algal genomes reveal evolutionary mosaicism and the fate of nucleomorphs.</title>
        <authorList>
            <consortium name="DOE Joint Genome Institute"/>
            <person name="Curtis B.A."/>
            <person name="Tanifuji G."/>
            <person name="Burki F."/>
            <person name="Gruber A."/>
            <person name="Irimia M."/>
            <person name="Maruyama S."/>
            <person name="Arias M.C."/>
            <person name="Ball S.G."/>
            <person name="Gile G.H."/>
            <person name="Hirakawa Y."/>
            <person name="Hopkins J.F."/>
            <person name="Kuo A."/>
            <person name="Rensing S.A."/>
            <person name="Schmutz J."/>
            <person name="Symeonidi A."/>
            <person name="Elias M."/>
            <person name="Eveleigh R.J."/>
            <person name="Herman E.K."/>
            <person name="Klute M.J."/>
            <person name="Nakayama T."/>
            <person name="Obornik M."/>
            <person name="Reyes-Prieto A."/>
            <person name="Armbrust E.V."/>
            <person name="Aves S.J."/>
            <person name="Beiko R.G."/>
            <person name="Coutinho P."/>
            <person name="Dacks J.B."/>
            <person name="Durnford D.G."/>
            <person name="Fast N.M."/>
            <person name="Green B.R."/>
            <person name="Grisdale C.J."/>
            <person name="Hempel F."/>
            <person name="Henrissat B."/>
            <person name="Hoppner M.P."/>
            <person name="Ishida K."/>
            <person name="Kim E."/>
            <person name="Koreny L."/>
            <person name="Kroth P.G."/>
            <person name="Liu Y."/>
            <person name="Malik S.B."/>
            <person name="Maier U.G."/>
            <person name="McRose D."/>
            <person name="Mock T."/>
            <person name="Neilson J.A."/>
            <person name="Onodera N.T."/>
            <person name="Poole A.M."/>
            <person name="Pritham E.J."/>
            <person name="Richards T.A."/>
            <person name="Rocap G."/>
            <person name="Roy S.W."/>
            <person name="Sarai C."/>
            <person name="Schaack S."/>
            <person name="Shirato S."/>
            <person name="Slamovits C.H."/>
            <person name="Spencer D.F."/>
            <person name="Suzuki S."/>
            <person name="Worden A.Z."/>
            <person name="Zauner S."/>
            <person name="Barry K."/>
            <person name="Bell C."/>
            <person name="Bharti A.K."/>
            <person name="Crow J.A."/>
            <person name="Grimwood J."/>
            <person name="Kramer R."/>
            <person name="Lindquist E."/>
            <person name="Lucas S."/>
            <person name="Salamov A."/>
            <person name="McFadden G.I."/>
            <person name="Lane C.E."/>
            <person name="Keeling P.J."/>
            <person name="Gray M.W."/>
            <person name="Grigoriev I.V."/>
            <person name="Archibald J.M."/>
        </authorList>
    </citation>
    <scope>NUCLEOTIDE SEQUENCE</scope>
    <source>
        <strain evidence="8 10">CCMP2712</strain>
    </source>
</reference>
<dbReference type="GO" id="GO:0020037">
    <property type="term" value="F:heme binding"/>
    <property type="evidence" value="ECO:0007669"/>
    <property type="project" value="InterPro"/>
</dbReference>
<name>L1IW62_GUITC</name>
<evidence type="ECO:0000256" key="3">
    <source>
        <dbReference type="ARBA" id="ARBA00022723"/>
    </source>
</evidence>
<comment type="similarity">
    <text evidence="1">Belongs to the cytochrome P450 family.</text>
</comment>
<dbReference type="eggNOG" id="KOG0157">
    <property type="taxonomic scope" value="Eukaryota"/>
</dbReference>
<dbReference type="PRINTS" id="PR00465">
    <property type="entry name" value="EP450IV"/>
</dbReference>
<proteinExistence type="inferred from homology"/>
<organism evidence="8">
    <name type="scientific">Guillardia theta (strain CCMP2712)</name>
    <name type="common">Cryptophyte</name>
    <dbReference type="NCBI Taxonomy" id="905079"/>
    <lineage>
        <taxon>Eukaryota</taxon>
        <taxon>Cryptophyceae</taxon>
        <taxon>Pyrenomonadales</taxon>
        <taxon>Geminigeraceae</taxon>
        <taxon>Guillardia</taxon>
    </lineage>
</organism>
<dbReference type="Pfam" id="PF00067">
    <property type="entry name" value="p450"/>
    <property type="match status" value="1"/>
</dbReference>
<dbReference type="InterPro" id="IPR001128">
    <property type="entry name" value="Cyt_P450"/>
</dbReference>
<dbReference type="PANTHER" id="PTHR24291">
    <property type="entry name" value="CYTOCHROME P450 FAMILY 4"/>
    <property type="match status" value="1"/>
</dbReference>
<evidence type="ECO:0000256" key="1">
    <source>
        <dbReference type="ARBA" id="ARBA00010617"/>
    </source>
</evidence>
<reference evidence="9" key="3">
    <citation type="submission" date="2015-06" db="UniProtKB">
        <authorList>
            <consortium name="EnsemblProtists"/>
        </authorList>
    </citation>
    <scope>IDENTIFICATION</scope>
</reference>
<dbReference type="InterPro" id="IPR036396">
    <property type="entry name" value="Cyt_P450_sf"/>
</dbReference>
<dbReference type="Proteomes" id="UP000011087">
    <property type="component" value="Unassembled WGS sequence"/>
</dbReference>
<dbReference type="GO" id="GO:0004497">
    <property type="term" value="F:monooxygenase activity"/>
    <property type="evidence" value="ECO:0007669"/>
    <property type="project" value="UniProtKB-KW"/>
</dbReference>
<evidence type="ECO:0000313" key="10">
    <source>
        <dbReference type="Proteomes" id="UP000011087"/>
    </source>
</evidence>
<dbReference type="OMA" id="WKHQRRT"/>
<comment type="cofactor">
    <cofactor evidence="7">
        <name>heme</name>
        <dbReference type="ChEBI" id="CHEBI:30413"/>
    </cofactor>
</comment>
<dbReference type="GO" id="GO:0016705">
    <property type="term" value="F:oxidoreductase activity, acting on paired donors, with incorporation or reduction of molecular oxygen"/>
    <property type="evidence" value="ECO:0007669"/>
    <property type="project" value="InterPro"/>
</dbReference>
<dbReference type="RefSeq" id="XP_005827483.1">
    <property type="nucleotide sequence ID" value="XM_005827426.1"/>
</dbReference>
<dbReference type="OrthoDB" id="1470350at2759"/>
<gene>
    <name evidence="8" type="ORF">GUITHDRAFT_88667</name>
</gene>
<evidence type="ECO:0000313" key="9">
    <source>
        <dbReference type="EnsemblProtists" id="EKX40503"/>
    </source>
</evidence>
<dbReference type="AlphaFoldDB" id="L1IW62"/>
<dbReference type="PaxDb" id="55529-EKX40503"/>
<keyword evidence="4" id="KW-0560">Oxidoreductase</keyword>
<dbReference type="EMBL" id="JH993030">
    <property type="protein sequence ID" value="EKX40503.1"/>
    <property type="molecule type" value="Genomic_DNA"/>
</dbReference>
<dbReference type="Gene3D" id="1.10.630.10">
    <property type="entry name" value="Cytochrome P450"/>
    <property type="match status" value="1"/>
</dbReference>
<dbReference type="STRING" id="905079.L1IW62"/>
<evidence type="ECO:0000256" key="4">
    <source>
        <dbReference type="ARBA" id="ARBA00023002"/>
    </source>
</evidence>